<feature type="region of interest" description="Disordered" evidence="1">
    <location>
        <begin position="438"/>
        <end position="610"/>
    </location>
</feature>
<feature type="compositionally biased region" description="Basic and acidic residues" evidence="1">
    <location>
        <begin position="511"/>
        <end position="526"/>
    </location>
</feature>
<feature type="region of interest" description="Disordered" evidence="1">
    <location>
        <begin position="230"/>
        <end position="249"/>
    </location>
</feature>
<feature type="compositionally biased region" description="Low complexity" evidence="1">
    <location>
        <begin position="295"/>
        <end position="333"/>
    </location>
</feature>
<accession>A0A0G4E973</accession>
<feature type="compositionally biased region" description="Polar residues" evidence="1">
    <location>
        <begin position="477"/>
        <end position="491"/>
    </location>
</feature>
<keyword evidence="3" id="KW-1185">Reference proteome</keyword>
<gene>
    <name evidence="2" type="ORF">Vbra_19985</name>
</gene>
<feature type="compositionally biased region" description="Gly residues" evidence="1">
    <location>
        <begin position="569"/>
        <end position="578"/>
    </location>
</feature>
<dbReference type="VEuPathDB" id="CryptoDB:Vbra_19985"/>
<evidence type="ECO:0008006" key="4">
    <source>
        <dbReference type="Google" id="ProtNLM"/>
    </source>
</evidence>
<evidence type="ECO:0000313" key="3">
    <source>
        <dbReference type="Proteomes" id="UP000041254"/>
    </source>
</evidence>
<evidence type="ECO:0000256" key="1">
    <source>
        <dbReference type="SAM" id="MobiDB-lite"/>
    </source>
</evidence>
<name>A0A0G4E973_VITBC</name>
<dbReference type="SUPFAM" id="SSF50729">
    <property type="entry name" value="PH domain-like"/>
    <property type="match status" value="1"/>
</dbReference>
<sequence>MTSFICTDASLLWTEVNPVELLYEGPQSSSIVRLPKGVWLAKKSRYLGVWRRRWMVILDSPCGGGQLLSYRTYMDFTPSERLYIWPGCRLTVWERPVRNICGGRSSETLRTIEVAAYPRTVQFHCYDVRDFDKFWNRLVRVCAPKCQNCGGHLMLYSSFASMIRDTQRPHPHPHPQQHHQHHQHQQHVSRSMAWARRRKHASGTPASSGVSVGLSPLLTHRGSSPQLRFSFASSHSHSHSQDDSRGDRRSLASYSHTLQQHHRRQVAKVLTTAHPPSLTRHSSASAARERDRQHTAAITNTTTATTGSSAGSSSIPLSRSDPSLRNHLVLPMPHLHPHRHTPGSSSWRLPGQTSRTPAMRLRTSLAAQGHGHVHAANTQQQRQQERSDGPAVHHSSSHPDLCLRLSQDPSFFSPAEGICVGGGPRPVVPRLMSIPPASRSVASAPLGSPDGLGGGSNASLSERGSLAPLTLEHEESNSSAGGFSPIRTTSQKAKRKSSAGNHTELQAISLEKIDESHHEHLADHGSRTPQQQQQQHRSRTLSQATSVYLTPLSHSQTASGEAGDEHDGGSGSGGGGAGRLLFHQINRLVGVVEPPPPPPFSENHQTDSQR</sequence>
<dbReference type="AlphaFoldDB" id="A0A0G4E973"/>
<feature type="region of interest" description="Disordered" evidence="1">
    <location>
        <begin position="367"/>
        <end position="402"/>
    </location>
</feature>
<evidence type="ECO:0000313" key="2">
    <source>
        <dbReference type="EMBL" id="CEL91782.1"/>
    </source>
</evidence>
<feature type="compositionally biased region" description="Basic residues" evidence="1">
    <location>
        <begin position="169"/>
        <end position="187"/>
    </location>
</feature>
<feature type="compositionally biased region" description="Low complexity" evidence="1">
    <location>
        <begin position="207"/>
        <end position="218"/>
    </location>
</feature>
<feature type="compositionally biased region" description="Polar residues" evidence="1">
    <location>
        <begin position="342"/>
        <end position="355"/>
    </location>
</feature>
<dbReference type="EMBL" id="CDMY01000022">
    <property type="protein sequence ID" value="CEL91782.1"/>
    <property type="molecule type" value="Genomic_DNA"/>
</dbReference>
<dbReference type="Proteomes" id="UP000041254">
    <property type="component" value="Unassembled WGS sequence"/>
</dbReference>
<feature type="compositionally biased region" description="Polar residues" evidence="1">
    <location>
        <begin position="540"/>
        <end position="557"/>
    </location>
</feature>
<proteinExistence type="predicted"/>
<protein>
    <recommendedName>
        <fullName evidence="4">PH domain-containing protein</fullName>
    </recommendedName>
</protein>
<dbReference type="InParanoid" id="A0A0G4E973"/>
<reference evidence="2 3" key="1">
    <citation type="submission" date="2014-11" db="EMBL/GenBank/DDBJ databases">
        <authorList>
            <person name="Zhu J."/>
            <person name="Qi W."/>
            <person name="Song R."/>
        </authorList>
    </citation>
    <scope>NUCLEOTIDE SEQUENCE [LARGE SCALE GENOMIC DNA]</scope>
</reference>
<feature type="compositionally biased region" description="Basic and acidic residues" evidence="1">
    <location>
        <begin position="239"/>
        <end position="249"/>
    </location>
</feature>
<feature type="region of interest" description="Disordered" evidence="1">
    <location>
        <begin position="165"/>
        <end position="219"/>
    </location>
</feature>
<organism evidence="2 3">
    <name type="scientific">Vitrella brassicaformis (strain CCMP3155)</name>
    <dbReference type="NCBI Taxonomy" id="1169540"/>
    <lineage>
        <taxon>Eukaryota</taxon>
        <taxon>Sar</taxon>
        <taxon>Alveolata</taxon>
        <taxon>Colpodellida</taxon>
        <taxon>Vitrellaceae</taxon>
        <taxon>Vitrella</taxon>
    </lineage>
</organism>
<feature type="region of interest" description="Disordered" evidence="1">
    <location>
        <begin position="271"/>
        <end position="355"/>
    </location>
</feature>